<dbReference type="PANTHER" id="PTHR24421">
    <property type="entry name" value="NITRATE/NITRITE SENSOR PROTEIN NARX-RELATED"/>
    <property type="match status" value="1"/>
</dbReference>
<dbReference type="Pfam" id="PF02518">
    <property type="entry name" value="HATPase_c"/>
    <property type="match status" value="1"/>
</dbReference>
<evidence type="ECO:0000313" key="12">
    <source>
        <dbReference type="Proteomes" id="UP000198924"/>
    </source>
</evidence>
<dbReference type="SMART" id="SM00387">
    <property type="entry name" value="HATPase_c"/>
    <property type="match status" value="1"/>
</dbReference>
<keyword evidence="2" id="KW-0597">Phosphoprotein</keyword>
<dbReference type="PANTHER" id="PTHR24421:SF10">
    <property type="entry name" value="NITRATE_NITRITE SENSOR PROTEIN NARQ"/>
    <property type="match status" value="1"/>
</dbReference>
<dbReference type="EC" id="2.7.13.3" evidence="8"/>
<keyword evidence="9" id="KW-1133">Transmembrane helix</keyword>
<comment type="catalytic activity">
    <reaction evidence="1 8">
        <text>ATP + protein L-histidine = ADP + protein N-phospho-L-histidine.</text>
        <dbReference type="EC" id="2.7.13.3"/>
    </reaction>
</comment>
<keyword evidence="5 8" id="KW-0418">Kinase</keyword>
<sequence>MLTLKQRFSEIFRIFSRRTLYAKWVVLLICIAATISLMQAGIFFLLDYMPSVQIALAKVNEQKYYWENQLVHIDVKDSEKSQKLFSDMQSHFLNTQDPAVIWMLRQKNDDIAEAVKIIESEQANFAQLASLNLRAAVQLRGADRLASAYKNLEQALHKDIEIKRAVLTLLESISLVFVLSCILLLVLSTRKLLVERLDRLMAFIYTKNSETSALDVEDEFALLEHRVSELSAKMESFETEVAWAHRTSEHIRVLTRAQTFLLRFIKTVSEDVLSEKTLLKMLYSLERTMGFTNTALIYTDDAAVISTEQILYSHHQPNAISDQVFDELIASGTASFIELNVEAEEVECLGLSFTGSRNEVGVLVVEMQKGRFLEDSEIKVLEITAKLLSMVTKFQSHDEEGRRLAILEERAAIARELHDSLAQSLSFMKIQMARLQSNVIDDKQREVTTELREGLDNAYRELRELLTTFRVHMDLRGLGYAIQATIDEFSQRSSLAITLDNRLVNCRLTVNEEFHILHVVREALSNIVRHSGAKHVSILMLVNNKGELELTIDDDGVGMSKVSSTYDHHGQAIMKERAKTLGGDIDVMARRYGGTRVRLKFVPKLAE</sequence>
<evidence type="ECO:0000256" key="3">
    <source>
        <dbReference type="ARBA" id="ARBA00022679"/>
    </source>
</evidence>
<evidence type="ECO:0000256" key="4">
    <source>
        <dbReference type="ARBA" id="ARBA00022741"/>
    </source>
</evidence>
<dbReference type="Gene3D" id="1.20.5.1930">
    <property type="match status" value="1"/>
</dbReference>
<dbReference type="InterPro" id="IPR011712">
    <property type="entry name" value="Sig_transdc_His_kin_sub3_dim/P"/>
</dbReference>
<evidence type="ECO:0000313" key="11">
    <source>
        <dbReference type="EMBL" id="SFK17574.1"/>
    </source>
</evidence>
<dbReference type="EMBL" id="FOSH01000006">
    <property type="protein sequence ID" value="SFK17574.1"/>
    <property type="molecule type" value="Genomic_DNA"/>
</dbReference>
<keyword evidence="8 9" id="KW-0472">Membrane</keyword>
<dbReference type="InterPro" id="IPR003594">
    <property type="entry name" value="HATPase_dom"/>
</dbReference>
<keyword evidence="3 8" id="KW-0808">Transferase</keyword>
<comment type="subcellular location">
    <subcellularLocation>
        <location evidence="8">Cell inner membrane</location>
    </subcellularLocation>
</comment>
<evidence type="ECO:0000256" key="1">
    <source>
        <dbReference type="ARBA" id="ARBA00000085"/>
    </source>
</evidence>
<dbReference type="Proteomes" id="UP000198924">
    <property type="component" value="Unassembled WGS sequence"/>
</dbReference>
<dbReference type="InterPro" id="IPR005467">
    <property type="entry name" value="His_kinase_dom"/>
</dbReference>
<evidence type="ECO:0000256" key="9">
    <source>
        <dbReference type="SAM" id="Phobius"/>
    </source>
</evidence>
<evidence type="ECO:0000259" key="10">
    <source>
        <dbReference type="PROSITE" id="PS50109"/>
    </source>
</evidence>
<dbReference type="InterPro" id="IPR050482">
    <property type="entry name" value="Sensor_HK_TwoCompSys"/>
</dbReference>
<feature type="domain" description="Histidine kinase" evidence="10">
    <location>
        <begin position="412"/>
        <end position="605"/>
    </location>
</feature>
<protein>
    <recommendedName>
        <fullName evidence="8">Sensor protein</fullName>
        <ecNumber evidence="8">2.7.13.3</ecNumber>
    </recommendedName>
</protein>
<dbReference type="GO" id="GO:0046983">
    <property type="term" value="F:protein dimerization activity"/>
    <property type="evidence" value="ECO:0007669"/>
    <property type="project" value="UniProtKB-UniRule"/>
</dbReference>
<dbReference type="RefSeq" id="WP_091712438.1">
    <property type="nucleotide sequence ID" value="NZ_FOSH01000006.1"/>
</dbReference>
<name>A0A1I3XDL3_9GAMM</name>
<reference evidence="12" key="1">
    <citation type="submission" date="2016-10" db="EMBL/GenBank/DDBJ databases">
        <authorList>
            <person name="Varghese N."/>
            <person name="Submissions S."/>
        </authorList>
    </citation>
    <scope>NUCLEOTIDE SEQUENCE [LARGE SCALE GENOMIC DNA]</scope>
    <source>
        <strain evidence="12">DSM 11578</strain>
    </source>
</reference>
<organism evidence="11 12">
    <name type="scientific">Methylophaga sulfidovorans</name>
    <dbReference type="NCBI Taxonomy" id="45496"/>
    <lineage>
        <taxon>Bacteria</taxon>
        <taxon>Pseudomonadati</taxon>
        <taxon>Pseudomonadota</taxon>
        <taxon>Gammaproteobacteria</taxon>
        <taxon>Thiotrichales</taxon>
        <taxon>Piscirickettsiaceae</taxon>
        <taxon>Methylophaga</taxon>
    </lineage>
</organism>
<dbReference type="PROSITE" id="PS50109">
    <property type="entry name" value="HIS_KIN"/>
    <property type="match status" value="1"/>
</dbReference>
<accession>A0A1I3XDL3</accession>
<dbReference type="Pfam" id="PF07730">
    <property type="entry name" value="HisKA_3"/>
    <property type="match status" value="1"/>
</dbReference>
<keyword evidence="7 8" id="KW-0902">Two-component regulatory system</keyword>
<evidence type="ECO:0000256" key="5">
    <source>
        <dbReference type="ARBA" id="ARBA00022777"/>
    </source>
</evidence>
<dbReference type="SUPFAM" id="SSF55874">
    <property type="entry name" value="ATPase domain of HSP90 chaperone/DNA topoisomerase II/histidine kinase"/>
    <property type="match status" value="1"/>
</dbReference>
<evidence type="ECO:0000256" key="2">
    <source>
        <dbReference type="ARBA" id="ARBA00022553"/>
    </source>
</evidence>
<dbReference type="GO" id="GO:0005886">
    <property type="term" value="C:plasma membrane"/>
    <property type="evidence" value="ECO:0007669"/>
    <property type="project" value="UniProtKB-SubCell"/>
</dbReference>
<dbReference type="STRING" id="45496.SAMN04488079_10614"/>
<proteinExistence type="predicted"/>
<dbReference type="AlphaFoldDB" id="A0A1I3XDL3"/>
<feature type="transmembrane region" description="Helical" evidence="9">
    <location>
        <begin position="21"/>
        <end position="46"/>
    </location>
</feature>
<evidence type="ECO:0000256" key="8">
    <source>
        <dbReference type="PIRNR" id="PIRNR003167"/>
    </source>
</evidence>
<dbReference type="InterPro" id="IPR036890">
    <property type="entry name" value="HATPase_C_sf"/>
</dbReference>
<dbReference type="Gene3D" id="3.30.565.10">
    <property type="entry name" value="Histidine kinase-like ATPase, C-terminal domain"/>
    <property type="match status" value="1"/>
</dbReference>
<dbReference type="GO" id="GO:0005524">
    <property type="term" value="F:ATP binding"/>
    <property type="evidence" value="ECO:0007669"/>
    <property type="project" value="UniProtKB-UniRule"/>
</dbReference>
<gene>
    <name evidence="11" type="ORF">SAMN04488079_10614</name>
</gene>
<keyword evidence="6 8" id="KW-0067">ATP-binding</keyword>
<feature type="transmembrane region" description="Helical" evidence="9">
    <location>
        <begin position="165"/>
        <end position="187"/>
    </location>
</feature>
<keyword evidence="8" id="KW-1003">Cell membrane</keyword>
<keyword evidence="4 8" id="KW-0547">Nucleotide-binding</keyword>
<evidence type="ECO:0000256" key="6">
    <source>
        <dbReference type="ARBA" id="ARBA00022840"/>
    </source>
</evidence>
<dbReference type="InterPro" id="IPR016380">
    <property type="entry name" value="Sig_transdc_His_kin_NarX/NarQ"/>
</dbReference>
<dbReference type="OrthoDB" id="9811306at2"/>
<dbReference type="CDD" id="cd16917">
    <property type="entry name" value="HATPase_UhpB-NarQ-NarX-like"/>
    <property type="match status" value="1"/>
</dbReference>
<dbReference type="GO" id="GO:0000155">
    <property type="term" value="F:phosphorelay sensor kinase activity"/>
    <property type="evidence" value="ECO:0007669"/>
    <property type="project" value="UniProtKB-UniRule"/>
</dbReference>
<keyword evidence="12" id="KW-1185">Reference proteome</keyword>
<dbReference type="PIRSF" id="PIRSF003167">
    <property type="entry name" value="STHK_NarX/NarQ"/>
    <property type="match status" value="1"/>
</dbReference>
<evidence type="ECO:0000256" key="7">
    <source>
        <dbReference type="ARBA" id="ARBA00023012"/>
    </source>
</evidence>
<keyword evidence="8" id="KW-0997">Cell inner membrane</keyword>
<keyword evidence="9" id="KW-0812">Transmembrane</keyword>